<evidence type="ECO:0000256" key="8">
    <source>
        <dbReference type="ARBA" id="ARBA00022679"/>
    </source>
</evidence>
<keyword evidence="9 14" id="KW-0949">S-adenosyl-L-methionine</keyword>
<dbReference type="InterPro" id="IPR023267">
    <property type="entry name" value="RCMT"/>
</dbReference>
<dbReference type="EMBL" id="QGGU01000012">
    <property type="protein sequence ID" value="PWK46808.1"/>
    <property type="molecule type" value="Genomic_DNA"/>
</dbReference>
<evidence type="ECO:0000256" key="1">
    <source>
        <dbReference type="ARBA" id="ARBA00002724"/>
    </source>
</evidence>
<evidence type="ECO:0000256" key="6">
    <source>
        <dbReference type="ARBA" id="ARBA00022552"/>
    </source>
</evidence>
<evidence type="ECO:0000256" key="5">
    <source>
        <dbReference type="ARBA" id="ARBA00022490"/>
    </source>
</evidence>
<keyword evidence="8 14" id="KW-0808">Transferase</keyword>
<dbReference type="RefSeq" id="WP_109764679.1">
    <property type="nucleotide sequence ID" value="NZ_QGGU01000012.1"/>
</dbReference>
<feature type="active site" description="Nucleophile" evidence="14">
    <location>
        <position position="385"/>
    </location>
</feature>
<comment type="function">
    <text evidence="1">Specifically methylates the cytosine at position 967 (m5C967) of 16S rRNA.</text>
</comment>
<dbReference type="NCBIfam" id="NF008149">
    <property type="entry name" value="PRK10901.1"/>
    <property type="match status" value="1"/>
</dbReference>
<dbReference type="Pfam" id="PF22458">
    <property type="entry name" value="RsmF-B_ferredox"/>
    <property type="match status" value="1"/>
</dbReference>
<evidence type="ECO:0000259" key="15">
    <source>
        <dbReference type="PROSITE" id="PS51686"/>
    </source>
</evidence>
<dbReference type="InterPro" id="IPR029063">
    <property type="entry name" value="SAM-dependent_MTases_sf"/>
</dbReference>
<feature type="domain" description="SAM-dependent MTase RsmB/NOP-type" evidence="15">
    <location>
        <begin position="177"/>
        <end position="445"/>
    </location>
</feature>
<feature type="binding site" evidence="14">
    <location>
        <position position="316"/>
    </location>
    <ligand>
        <name>S-adenosyl-L-methionine</name>
        <dbReference type="ChEBI" id="CHEBI:59789"/>
    </ligand>
</feature>
<dbReference type="InterPro" id="IPR004573">
    <property type="entry name" value="rRNA_ssu_MeTfrase_B"/>
</dbReference>
<dbReference type="Gene3D" id="1.10.287.730">
    <property type="entry name" value="Helix hairpin bin"/>
    <property type="match status" value="1"/>
</dbReference>
<dbReference type="PANTHER" id="PTHR22807">
    <property type="entry name" value="NOP2 YEAST -RELATED NOL1/NOP2/FMU SUN DOMAIN-CONTAINING"/>
    <property type="match status" value="1"/>
</dbReference>
<dbReference type="GO" id="GO:0009383">
    <property type="term" value="F:rRNA (cytosine-C5-)-methyltransferase activity"/>
    <property type="evidence" value="ECO:0007669"/>
    <property type="project" value="TreeGrafter"/>
</dbReference>
<keyword evidence="5" id="KW-0963">Cytoplasm</keyword>
<evidence type="ECO:0000256" key="10">
    <source>
        <dbReference type="ARBA" id="ARBA00022884"/>
    </source>
</evidence>
<evidence type="ECO:0000256" key="9">
    <source>
        <dbReference type="ARBA" id="ARBA00022691"/>
    </source>
</evidence>
<feature type="binding site" evidence="14">
    <location>
        <position position="290"/>
    </location>
    <ligand>
        <name>S-adenosyl-L-methionine</name>
        <dbReference type="ChEBI" id="CHEBI:59789"/>
    </ligand>
</feature>
<dbReference type="PROSITE" id="PS01153">
    <property type="entry name" value="NOL1_NOP2_SUN"/>
    <property type="match status" value="1"/>
</dbReference>
<dbReference type="GO" id="GO:0006355">
    <property type="term" value="P:regulation of DNA-templated transcription"/>
    <property type="evidence" value="ECO:0007669"/>
    <property type="project" value="InterPro"/>
</dbReference>
<dbReference type="GO" id="GO:0005829">
    <property type="term" value="C:cytosol"/>
    <property type="evidence" value="ECO:0007669"/>
    <property type="project" value="TreeGrafter"/>
</dbReference>
<comment type="subcellular location">
    <subcellularLocation>
        <location evidence="2">Cytoplasm</location>
    </subcellularLocation>
</comment>
<gene>
    <name evidence="16" type="ORF">C8D97_11244</name>
</gene>
<dbReference type="Gene3D" id="1.10.940.10">
    <property type="entry name" value="NusB-like"/>
    <property type="match status" value="1"/>
</dbReference>
<dbReference type="InterPro" id="IPR006027">
    <property type="entry name" value="NusB_RsmB_TIM44"/>
</dbReference>
<evidence type="ECO:0000256" key="14">
    <source>
        <dbReference type="PROSITE-ProRule" id="PRU01023"/>
    </source>
</evidence>
<dbReference type="NCBIfam" id="NF011494">
    <property type="entry name" value="PRK14902.1"/>
    <property type="match status" value="1"/>
</dbReference>
<name>A0A316FD39_9GAMM</name>
<keyword evidence="10 14" id="KW-0694">RNA-binding</keyword>
<dbReference type="InterPro" id="IPR001678">
    <property type="entry name" value="MeTrfase_RsmB-F_NOP2_dom"/>
</dbReference>
<dbReference type="SUPFAM" id="SSF48013">
    <property type="entry name" value="NusB-like"/>
    <property type="match status" value="1"/>
</dbReference>
<reference evidence="16 17" key="1">
    <citation type="submission" date="2018-05" db="EMBL/GenBank/DDBJ databases">
        <title>Genomic Encyclopedia of Type Strains, Phase IV (KMG-IV): sequencing the most valuable type-strain genomes for metagenomic binning, comparative biology and taxonomic classification.</title>
        <authorList>
            <person name="Goeker M."/>
        </authorList>
    </citation>
    <scope>NUCLEOTIDE SEQUENCE [LARGE SCALE GENOMIC DNA]</scope>
    <source>
        <strain evidence="16 17">DSM 25350</strain>
    </source>
</reference>
<proteinExistence type="inferred from homology"/>
<evidence type="ECO:0000313" key="17">
    <source>
        <dbReference type="Proteomes" id="UP000245790"/>
    </source>
</evidence>
<feature type="binding site" evidence="14">
    <location>
        <position position="332"/>
    </location>
    <ligand>
        <name>S-adenosyl-L-methionine</name>
        <dbReference type="ChEBI" id="CHEBI:59789"/>
    </ligand>
</feature>
<keyword evidence="7 14" id="KW-0489">Methyltransferase</keyword>
<dbReference type="PRINTS" id="PR02008">
    <property type="entry name" value="RCMTFAMILY"/>
</dbReference>
<dbReference type="NCBIfam" id="TIGR00563">
    <property type="entry name" value="rsmB"/>
    <property type="match status" value="1"/>
</dbReference>
<evidence type="ECO:0000256" key="13">
    <source>
        <dbReference type="ARBA" id="ARBA00047283"/>
    </source>
</evidence>
<accession>A0A316FD39</accession>
<dbReference type="AlphaFoldDB" id="A0A316FD39"/>
<comment type="caution">
    <text evidence="16">The sequence shown here is derived from an EMBL/GenBank/DDBJ whole genome shotgun (WGS) entry which is preliminary data.</text>
</comment>
<dbReference type="PROSITE" id="PS51686">
    <property type="entry name" value="SAM_MT_RSMB_NOP"/>
    <property type="match status" value="1"/>
</dbReference>
<keyword evidence="17" id="KW-1185">Reference proteome</keyword>
<dbReference type="InterPro" id="IPR049560">
    <property type="entry name" value="MeTrfase_RsmB-F_NOP2_cat"/>
</dbReference>
<dbReference type="InterPro" id="IPR054728">
    <property type="entry name" value="RsmB-like_ferredoxin"/>
</dbReference>
<evidence type="ECO:0000256" key="7">
    <source>
        <dbReference type="ARBA" id="ARBA00022603"/>
    </source>
</evidence>
<dbReference type="CDD" id="cd02440">
    <property type="entry name" value="AdoMet_MTases"/>
    <property type="match status" value="1"/>
</dbReference>
<dbReference type="InterPro" id="IPR035926">
    <property type="entry name" value="NusB-like_sf"/>
</dbReference>
<dbReference type="GO" id="GO:0070475">
    <property type="term" value="P:rRNA base methylation"/>
    <property type="evidence" value="ECO:0007669"/>
    <property type="project" value="TreeGrafter"/>
</dbReference>
<dbReference type="Proteomes" id="UP000245790">
    <property type="component" value="Unassembled WGS sequence"/>
</dbReference>
<organism evidence="16 17">
    <name type="scientific">Pleionea mediterranea</name>
    <dbReference type="NCBI Taxonomy" id="523701"/>
    <lineage>
        <taxon>Bacteria</taxon>
        <taxon>Pseudomonadati</taxon>
        <taxon>Pseudomonadota</taxon>
        <taxon>Gammaproteobacteria</taxon>
        <taxon>Oceanospirillales</taxon>
        <taxon>Pleioneaceae</taxon>
        <taxon>Pleionea</taxon>
    </lineage>
</organism>
<feature type="binding site" evidence="14">
    <location>
        <begin position="267"/>
        <end position="273"/>
    </location>
    <ligand>
        <name>S-adenosyl-L-methionine</name>
        <dbReference type="ChEBI" id="CHEBI:59789"/>
    </ligand>
</feature>
<evidence type="ECO:0000256" key="12">
    <source>
        <dbReference type="ARBA" id="ARBA00031088"/>
    </source>
</evidence>
<keyword evidence="6" id="KW-0698">rRNA processing</keyword>
<dbReference type="Gene3D" id="3.40.50.150">
    <property type="entry name" value="Vaccinia Virus protein VP39"/>
    <property type="match status" value="1"/>
</dbReference>
<dbReference type="Pfam" id="PF01029">
    <property type="entry name" value="NusB"/>
    <property type="match status" value="1"/>
</dbReference>
<evidence type="ECO:0000256" key="3">
    <source>
        <dbReference type="ARBA" id="ARBA00007494"/>
    </source>
</evidence>
<evidence type="ECO:0000256" key="2">
    <source>
        <dbReference type="ARBA" id="ARBA00004496"/>
    </source>
</evidence>
<dbReference type="PANTHER" id="PTHR22807:SF61">
    <property type="entry name" value="NOL1_NOP2_SUN FAMILY PROTEIN _ ANTITERMINATION NUSB DOMAIN-CONTAINING PROTEIN"/>
    <property type="match status" value="1"/>
</dbReference>
<dbReference type="GO" id="GO:0003723">
    <property type="term" value="F:RNA binding"/>
    <property type="evidence" value="ECO:0007669"/>
    <property type="project" value="UniProtKB-UniRule"/>
</dbReference>
<comment type="similarity">
    <text evidence="3 14">Belongs to the class I-like SAM-binding methyltransferase superfamily. RsmB/NOP family.</text>
</comment>
<dbReference type="OrthoDB" id="9810297at2"/>
<evidence type="ECO:0000313" key="16">
    <source>
        <dbReference type="EMBL" id="PWK46808.1"/>
    </source>
</evidence>
<evidence type="ECO:0000256" key="11">
    <source>
        <dbReference type="ARBA" id="ARBA00030399"/>
    </source>
</evidence>
<comment type="catalytic activity">
    <reaction evidence="13">
        <text>cytidine(967) in 16S rRNA + S-adenosyl-L-methionine = 5-methylcytidine(967) in 16S rRNA + S-adenosyl-L-homocysteine + H(+)</text>
        <dbReference type="Rhea" id="RHEA:42748"/>
        <dbReference type="Rhea" id="RHEA-COMP:10219"/>
        <dbReference type="Rhea" id="RHEA-COMP:10220"/>
        <dbReference type="ChEBI" id="CHEBI:15378"/>
        <dbReference type="ChEBI" id="CHEBI:57856"/>
        <dbReference type="ChEBI" id="CHEBI:59789"/>
        <dbReference type="ChEBI" id="CHEBI:74483"/>
        <dbReference type="ChEBI" id="CHEBI:82748"/>
        <dbReference type="EC" id="2.1.1.176"/>
    </reaction>
</comment>
<dbReference type="SUPFAM" id="SSF53335">
    <property type="entry name" value="S-adenosyl-L-methionine-dependent methyltransferases"/>
    <property type="match status" value="1"/>
</dbReference>
<dbReference type="FunFam" id="3.40.50.150:FF:000022">
    <property type="entry name" value="Ribosomal RNA small subunit methyltransferase B"/>
    <property type="match status" value="1"/>
</dbReference>
<sequence length="446" mass="50255">MIHRQSHQQSNQQHPVNLRGQIANWVAQVIYQGQSANVVTQQIAEQVTDPRNRALARKCLFGVCRQFEQLDWAISQLLQKPLKKNQWSLQSLLLSSVYQLLYLNTAEHAVISESVNACRQMEKDWAAKLVNGVLRNALRQKQSLLEQTNAPEKVQYSMPDWLLKRFKNAWPKHWQAICEQSNQKAPLTLRLNRSHANAKSSDALLQSAHIEFKTHPVAKDARILDEARNVQDIPEFATGLFSVQDISAQLAAALLPVNAGDRVLDACAAPGGKTAHLLEMHPELSLTALELEAARAEKIHQNLQRLNLTAQVIIDDAQTYSVQQPFDAILLDAPCSATGVIRRQPDIKQHRRDEDIWPLVQLQNAILTNLWQQLKPGGHLLYATCSILPDENQKQIKKFLKQQSDAALVTLPDTVLKTGTDTGFGLQLFPQRDHDGFFYSLLKKSS</sequence>
<evidence type="ECO:0000256" key="4">
    <source>
        <dbReference type="ARBA" id="ARBA00012140"/>
    </source>
</evidence>
<protein>
    <recommendedName>
        <fullName evidence="4">16S rRNA (cytosine(967)-C(5))-methyltransferase</fullName>
        <ecNumber evidence="4">2.1.1.176</ecNumber>
    </recommendedName>
    <alternativeName>
        <fullName evidence="11">16S rRNA m5C967 methyltransferase</fullName>
    </alternativeName>
    <alternativeName>
        <fullName evidence="12">rRNA (cytosine-C(5)-)-methyltransferase RsmB</fullName>
    </alternativeName>
</protein>
<dbReference type="Gene3D" id="3.30.70.1170">
    <property type="entry name" value="Sun protein, domain 3"/>
    <property type="match status" value="1"/>
</dbReference>
<dbReference type="Pfam" id="PF01189">
    <property type="entry name" value="Methyltr_RsmB-F"/>
    <property type="match status" value="1"/>
</dbReference>
<dbReference type="InterPro" id="IPR018314">
    <property type="entry name" value="RsmB/NOL1/NOP2-like_CS"/>
</dbReference>
<dbReference type="EC" id="2.1.1.176" evidence="4"/>